<proteinExistence type="inferred from homology"/>
<accession>A0AAV1HSH0</accession>
<dbReference type="EMBL" id="CAUYUE010000001">
    <property type="protein sequence ID" value="CAK0736697.1"/>
    <property type="molecule type" value="Genomic_DNA"/>
</dbReference>
<evidence type="ECO:0008006" key="8">
    <source>
        <dbReference type="Google" id="ProtNLM"/>
    </source>
</evidence>
<dbReference type="Proteomes" id="UP001314263">
    <property type="component" value="Unassembled WGS sequence"/>
</dbReference>
<dbReference type="Gene3D" id="3.40.640.10">
    <property type="entry name" value="Type I PLP-dependent aspartate aminotransferase-like (Major domain)"/>
    <property type="match status" value="1"/>
</dbReference>
<protein>
    <recommendedName>
        <fullName evidence="8">Cystathionine beta-lyase</fullName>
    </recommendedName>
</protein>
<dbReference type="AlphaFoldDB" id="A0AAV1HSH0"/>
<feature type="modified residue" description="N6-(pyridoxal phosphate)lysine" evidence="4">
    <location>
        <position position="208"/>
    </location>
</feature>
<organism evidence="6 7">
    <name type="scientific">Coccomyxa viridis</name>
    <dbReference type="NCBI Taxonomy" id="1274662"/>
    <lineage>
        <taxon>Eukaryota</taxon>
        <taxon>Viridiplantae</taxon>
        <taxon>Chlorophyta</taxon>
        <taxon>core chlorophytes</taxon>
        <taxon>Trebouxiophyceae</taxon>
        <taxon>Trebouxiophyceae incertae sedis</taxon>
        <taxon>Coccomyxaceae</taxon>
        <taxon>Coccomyxa</taxon>
    </lineage>
</organism>
<dbReference type="InterPro" id="IPR015421">
    <property type="entry name" value="PyrdxlP-dep_Trfase_major"/>
</dbReference>
<dbReference type="Gene3D" id="3.90.1150.10">
    <property type="entry name" value="Aspartate Aminotransferase, domain 1"/>
    <property type="match status" value="1"/>
</dbReference>
<dbReference type="PANTHER" id="PTHR11808">
    <property type="entry name" value="TRANS-SULFURATION ENZYME FAMILY MEMBER"/>
    <property type="match status" value="1"/>
</dbReference>
<comment type="similarity">
    <text evidence="2 5">Belongs to the trans-sulfuration enzymes family.</text>
</comment>
<evidence type="ECO:0000313" key="6">
    <source>
        <dbReference type="EMBL" id="CAK0736697.1"/>
    </source>
</evidence>
<keyword evidence="3 4" id="KW-0663">Pyridoxal phosphate</keyword>
<name>A0AAV1HSH0_9CHLO</name>
<sequence>MVVNGIHTSTEYHGKLDTIAVHGSGEAKTNGAAVLPVHNSVTYGVRGEYKDGCAFYTRPADTPNHAELAKKMALLEGTKAAVVTASGMAAISSTLFALLRSGDHLIIQDNVYGGTHELVHEEFPSLGIEHTTVDPQDPAQWEQALRPNTKVFYVESISNPLVRVTDLAGVAGFARRHGITPVVDNTFASPVLCRPADMGFVVVHSATKFLNGHSDLLAGVVSSSRDFIGKVTQKMVMYGGCLDPHACFLLNRGMATLGLRMRQQCASALAIAEMLQQHPMVENVSYPALASSPDHALATKLFGGRGGGVLSFVLRGSMAQTKAFLGHLHLPFVAPSLGGVESLVCLPAETSHLALGPDGRKAAGIPETLVRLSVGVEDTADLIQDIQQALAAAGIKNCHVSNGGAPH</sequence>
<dbReference type="GO" id="GO:0016846">
    <property type="term" value="F:carbon-sulfur lyase activity"/>
    <property type="evidence" value="ECO:0007669"/>
    <property type="project" value="TreeGrafter"/>
</dbReference>
<gene>
    <name evidence="6" type="ORF">CVIRNUC_000788</name>
</gene>
<keyword evidence="7" id="KW-1185">Reference proteome</keyword>
<reference evidence="6 7" key="1">
    <citation type="submission" date="2023-10" db="EMBL/GenBank/DDBJ databases">
        <authorList>
            <person name="Maclean D."/>
            <person name="Macfadyen A."/>
        </authorList>
    </citation>
    <scope>NUCLEOTIDE SEQUENCE [LARGE SCALE GENOMIC DNA]</scope>
</reference>
<dbReference type="InterPro" id="IPR000277">
    <property type="entry name" value="Cys/Met-Metab_PyrdxlP-dep_enz"/>
</dbReference>
<dbReference type="FunFam" id="3.40.640.10:FF:000046">
    <property type="entry name" value="Cystathionine gamma-lyase"/>
    <property type="match status" value="1"/>
</dbReference>
<evidence type="ECO:0000313" key="7">
    <source>
        <dbReference type="Proteomes" id="UP001314263"/>
    </source>
</evidence>
<dbReference type="InterPro" id="IPR015424">
    <property type="entry name" value="PyrdxlP-dep_Trfase"/>
</dbReference>
<comment type="cofactor">
    <cofactor evidence="1 5">
        <name>pyridoxal 5'-phosphate</name>
        <dbReference type="ChEBI" id="CHEBI:597326"/>
    </cofactor>
</comment>
<dbReference type="PIRSF" id="PIRSF001434">
    <property type="entry name" value="CGS"/>
    <property type="match status" value="1"/>
</dbReference>
<evidence type="ECO:0000256" key="4">
    <source>
        <dbReference type="PIRSR" id="PIRSR001434-2"/>
    </source>
</evidence>
<evidence type="ECO:0000256" key="2">
    <source>
        <dbReference type="ARBA" id="ARBA00009077"/>
    </source>
</evidence>
<dbReference type="GO" id="GO:0030170">
    <property type="term" value="F:pyridoxal phosphate binding"/>
    <property type="evidence" value="ECO:0007669"/>
    <property type="project" value="InterPro"/>
</dbReference>
<evidence type="ECO:0000256" key="1">
    <source>
        <dbReference type="ARBA" id="ARBA00001933"/>
    </source>
</evidence>
<dbReference type="Pfam" id="PF01053">
    <property type="entry name" value="Cys_Met_Meta_PP"/>
    <property type="match status" value="1"/>
</dbReference>
<evidence type="ECO:0000256" key="5">
    <source>
        <dbReference type="RuleBase" id="RU362118"/>
    </source>
</evidence>
<evidence type="ECO:0000256" key="3">
    <source>
        <dbReference type="ARBA" id="ARBA00022898"/>
    </source>
</evidence>
<dbReference type="SUPFAM" id="SSF53383">
    <property type="entry name" value="PLP-dependent transferases"/>
    <property type="match status" value="1"/>
</dbReference>
<dbReference type="GO" id="GO:0005737">
    <property type="term" value="C:cytoplasm"/>
    <property type="evidence" value="ECO:0007669"/>
    <property type="project" value="TreeGrafter"/>
</dbReference>
<dbReference type="GO" id="GO:0019346">
    <property type="term" value="P:transsulfuration"/>
    <property type="evidence" value="ECO:0007669"/>
    <property type="project" value="InterPro"/>
</dbReference>
<dbReference type="InterPro" id="IPR015422">
    <property type="entry name" value="PyrdxlP-dep_Trfase_small"/>
</dbReference>
<dbReference type="CDD" id="cd00614">
    <property type="entry name" value="CGS_like"/>
    <property type="match status" value="1"/>
</dbReference>
<comment type="caution">
    <text evidence="6">The sequence shown here is derived from an EMBL/GenBank/DDBJ whole genome shotgun (WGS) entry which is preliminary data.</text>
</comment>